<dbReference type="Pfam" id="PF06985">
    <property type="entry name" value="HET"/>
    <property type="match status" value="1"/>
</dbReference>
<evidence type="ECO:0000259" key="1">
    <source>
        <dbReference type="Pfam" id="PF06985"/>
    </source>
</evidence>
<dbReference type="Pfam" id="PF26640">
    <property type="entry name" value="DUF8212"/>
    <property type="match status" value="1"/>
</dbReference>
<dbReference type="PANTHER" id="PTHR10622:SF10">
    <property type="entry name" value="HET DOMAIN-CONTAINING PROTEIN"/>
    <property type="match status" value="1"/>
</dbReference>
<dbReference type="EMBL" id="ML145304">
    <property type="protein sequence ID" value="TBU51585.1"/>
    <property type="molecule type" value="Genomic_DNA"/>
</dbReference>
<organism evidence="3 4">
    <name type="scientific">Dichomitus squalens</name>
    <dbReference type="NCBI Taxonomy" id="114155"/>
    <lineage>
        <taxon>Eukaryota</taxon>
        <taxon>Fungi</taxon>
        <taxon>Dikarya</taxon>
        <taxon>Basidiomycota</taxon>
        <taxon>Agaricomycotina</taxon>
        <taxon>Agaricomycetes</taxon>
        <taxon>Polyporales</taxon>
        <taxon>Polyporaceae</taxon>
        <taxon>Dichomitus</taxon>
    </lineage>
</organism>
<dbReference type="InterPro" id="IPR010730">
    <property type="entry name" value="HET"/>
</dbReference>
<evidence type="ECO:0000313" key="3">
    <source>
        <dbReference type="EMBL" id="TBU51585.1"/>
    </source>
</evidence>
<evidence type="ECO:0000313" key="4">
    <source>
        <dbReference type="Proteomes" id="UP000292082"/>
    </source>
</evidence>
<proteinExistence type="predicted"/>
<dbReference type="InterPro" id="IPR058525">
    <property type="entry name" value="DUF8212"/>
</dbReference>
<feature type="domain" description="Heterokaryon incompatibility" evidence="1">
    <location>
        <begin position="24"/>
        <end position="118"/>
    </location>
</feature>
<feature type="domain" description="DUF8212" evidence="2">
    <location>
        <begin position="234"/>
        <end position="347"/>
    </location>
</feature>
<keyword evidence="4" id="KW-1185">Reference proteome</keyword>
<dbReference type="Proteomes" id="UP000292082">
    <property type="component" value="Unassembled WGS sequence"/>
</dbReference>
<sequence>MWLLSTDRAELHYFSRTFDADGGYAILSHTWEKNEQTYQEVRAISERCRRHHANPRDDPELSPKIREMCILAEEHGYQWAWVDSCCIDKTSSSELSEAVNSMYRWYSDCEVCYAYLADVPGDCILDASNSAFRRSRWHTRGWTLQELVAPARLLFISSDWTELGNRTTLANLLQEITGIESRIFTRQKRPADFSIASRMNWASRRRTTRVEDEAYCLMGLFDVSMPANYGEGERAFTRLQYEIMRHNSDTSLFVFGDDFLPRGDFSTHGITLGLHVDICDTWQFLLASSPREFETRVHYTPRVRRSSVSQDSGGAWDGAEASSPFDAVELPRISMTSHGVKLRLPVFEADGITIAVLLCQDDNDHLGLLLMRDASEEEEDPTRPRYHTGCHWRSDMLRSPSWSITRLARLGRDLNDLQFNGKRVEAKWRTLYVVPRPPQGLSPSATTTRLTINCDPDPPFRFPHFLVSRLLALRAEVTEHQPHQHLITMTIFRLGGAAEQICLDLGLCQNQRGYFCRWSKVTIYHDGGHPQGYDDPSSHSCSQHHVDFWPSRSKVFGDADRAVRLSFTPCKRSPTRTLVVHLELFGRVYEEILREADVSFPPPPNPTRITLAPPAVDCPSSHQAQRNSRQAYHYLPLHSFAPHEQSGGHAHGAPQRAAPIVQPVGLYAASFAGHGSGDCYPAATTASPQPFSVHREVAIDTGGQRSLIHPAPTLHK</sequence>
<reference evidence="3 4" key="1">
    <citation type="submission" date="2019-01" db="EMBL/GenBank/DDBJ databases">
        <title>Draft genome sequences of three monokaryotic isolates of the white-rot basidiomycete fungus Dichomitus squalens.</title>
        <authorList>
            <consortium name="DOE Joint Genome Institute"/>
            <person name="Lopez S.C."/>
            <person name="Andreopoulos B."/>
            <person name="Pangilinan J."/>
            <person name="Lipzen A."/>
            <person name="Riley R."/>
            <person name="Ahrendt S."/>
            <person name="Ng V."/>
            <person name="Barry K."/>
            <person name="Daum C."/>
            <person name="Grigoriev I.V."/>
            <person name="Hilden K.S."/>
            <person name="Makela M.R."/>
            <person name="de Vries R.P."/>
        </authorList>
    </citation>
    <scope>NUCLEOTIDE SEQUENCE [LARGE SCALE GENOMIC DNA]</scope>
    <source>
        <strain evidence="3 4">CBS 464.89</strain>
    </source>
</reference>
<evidence type="ECO:0000259" key="2">
    <source>
        <dbReference type="Pfam" id="PF26640"/>
    </source>
</evidence>
<dbReference type="PANTHER" id="PTHR10622">
    <property type="entry name" value="HET DOMAIN-CONTAINING PROTEIN"/>
    <property type="match status" value="1"/>
</dbReference>
<protein>
    <submittedName>
        <fullName evidence="3">Heterokaryon incompatibility protein-domain-containing protein</fullName>
    </submittedName>
</protein>
<gene>
    <name evidence="3" type="ORF">BD310DRAFT_941956</name>
</gene>
<dbReference type="AlphaFoldDB" id="A0A4Q9PC37"/>
<accession>A0A4Q9PC37</accession>
<name>A0A4Q9PC37_9APHY</name>